<dbReference type="CDD" id="cd00038">
    <property type="entry name" value="CAP_ED"/>
    <property type="match status" value="2"/>
</dbReference>
<dbReference type="InterPro" id="IPR023578">
    <property type="entry name" value="Ras_GEF_dom_sf"/>
</dbReference>
<dbReference type="PROSITE" id="PS50200">
    <property type="entry name" value="RA"/>
    <property type="match status" value="1"/>
</dbReference>
<comment type="similarity">
    <text evidence="1">Belongs to the RAPGEF2 family.</text>
</comment>
<dbReference type="SMART" id="SM00228">
    <property type="entry name" value="PDZ"/>
    <property type="match status" value="1"/>
</dbReference>
<accession>A0ABD3WRL3</accession>
<feature type="domain" description="PDZ" evidence="7">
    <location>
        <begin position="554"/>
        <end position="625"/>
    </location>
</feature>
<protein>
    <recommendedName>
        <fullName evidence="12">RA-GEF-1</fullName>
    </recommendedName>
</protein>
<feature type="domain" description="Ras-associating" evidence="8">
    <location>
        <begin position="778"/>
        <end position="864"/>
    </location>
</feature>
<dbReference type="SUPFAM" id="SSF50156">
    <property type="entry name" value="PDZ domain-like"/>
    <property type="match status" value="1"/>
</dbReference>
<organism evidence="10 11">
    <name type="scientific">Sinanodonta woodiana</name>
    <name type="common">Chinese pond mussel</name>
    <name type="synonym">Anodonta woodiana</name>
    <dbReference type="NCBI Taxonomy" id="1069815"/>
    <lineage>
        <taxon>Eukaryota</taxon>
        <taxon>Metazoa</taxon>
        <taxon>Spiralia</taxon>
        <taxon>Lophotrochozoa</taxon>
        <taxon>Mollusca</taxon>
        <taxon>Bivalvia</taxon>
        <taxon>Autobranchia</taxon>
        <taxon>Heteroconchia</taxon>
        <taxon>Palaeoheterodonta</taxon>
        <taxon>Unionida</taxon>
        <taxon>Unionoidea</taxon>
        <taxon>Unionidae</taxon>
        <taxon>Unioninae</taxon>
        <taxon>Sinanodonta</taxon>
    </lineage>
</organism>
<dbReference type="InterPro" id="IPR000595">
    <property type="entry name" value="cNMP-bd_dom"/>
</dbReference>
<feature type="region of interest" description="Disordered" evidence="4">
    <location>
        <begin position="213"/>
        <end position="242"/>
    </location>
</feature>
<evidence type="ECO:0000313" key="10">
    <source>
        <dbReference type="EMBL" id="KAL3876619.1"/>
    </source>
</evidence>
<dbReference type="SUPFAM" id="SSF51206">
    <property type="entry name" value="cAMP-binding domain-like"/>
    <property type="match status" value="2"/>
</dbReference>
<dbReference type="SMART" id="SM00314">
    <property type="entry name" value="RA"/>
    <property type="match status" value="1"/>
</dbReference>
<evidence type="ECO:0000256" key="2">
    <source>
        <dbReference type="ARBA" id="ARBA00022658"/>
    </source>
</evidence>
<dbReference type="PROSITE" id="PS50042">
    <property type="entry name" value="CNMP_BINDING_3"/>
    <property type="match status" value="1"/>
</dbReference>
<feature type="compositionally biased region" description="Low complexity" evidence="4">
    <location>
        <begin position="738"/>
        <end position="759"/>
    </location>
</feature>
<dbReference type="EMBL" id="JBJQND010000005">
    <property type="protein sequence ID" value="KAL3876619.1"/>
    <property type="molecule type" value="Genomic_DNA"/>
</dbReference>
<evidence type="ECO:0000256" key="3">
    <source>
        <dbReference type="PROSITE-ProRule" id="PRU00168"/>
    </source>
</evidence>
<dbReference type="SUPFAM" id="SSF48366">
    <property type="entry name" value="Ras GEF"/>
    <property type="match status" value="1"/>
</dbReference>
<feature type="compositionally biased region" description="Low complexity" evidence="4">
    <location>
        <begin position="1250"/>
        <end position="1261"/>
    </location>
</feature>
<feature type="compositionally biased region" description="Basic and acidic residues" evidence="4">
    <location>
        <begin position="677"/>
        <end position="688"/>
    </location>
</feature>
<evidence type="ECO:0000259" key="7">
    <source>
        <dbReference type="PROSITE" id="PS50106"/>
    </source>
</evidence>
<name>A0ABD3WRL3_SINWO</name>
<evidence type="ECO:0000313" key="11">
    <source>
        <dbReference type="Proteomes" id="UP001634394"/>
    </source>
</evidence>
<evidence type="ECO:0000259" key="5">
    <source>
        <dbReference type="PROSITE" id="PS50009"/>
    </source>
</evidence>
<dbReference type="CDD" id="cd06224">
    <property type="entry name" value="REM"/>
    <property type="match status" value="1"/>
</dbReference>
<dbReference type="InterPro" id="IPR036034">
    <property type="entry name" value="PDZ_sf"/>
</dbReference>
<evidence type="ECO:0000259" key="6">
    <source>
        <dbReference type="PROSITE" id="PS50042"/>
    </source>
</evidence>
<dbReference type="SMART" id="SM00100">
    <property type="entry name" value="cNMP"/>
    <property type="match status" value="1"/>
</dbReference>
<dbReference type="InterPro" id="IPR000651">
    <property type="entry name" value="Ras-like_Gua-exchang_fac_N"/>
</dbReference>
<dbReference type="InterPro" id="IPR014710">
    <property type="entry name" value="RmlC-like_jellyroll"/>
</dbReference>
<feature type="compositionally biased region" description="Low complexity" evidence="4">
    <location>
        <begin position="1170"/>
        <end position="1182"/>
    </location>
</feature>
<feature type="compositionally biased region" description="Basic residues" evidence="4">
    <location>
        <begin position="1338"/>
        <end position="1347"/>
    </location>
</feature>
<dbReference type="PROSITE" id="PS50009">
    <property type="entry name" value="RASGEF_CAT"/>
    <property type="match status" value="1"/>
</dbReference>
<dbReference type="Gene3D" id="2.30.42.10">
    <property type="match status" value="1"/>
</dbReference>
<sequence>MYPSSLERYSYNIHYDNYKMATSYADRHFINCLQKPPHMRTEQDLDVIFAYLHGMEALSSLREPALRALCRTVRYEYHDANDILYCQSELSTCWYILLSGSVFIEGSMFLPRSSFGKRTPGCARRASECLILEPSEMIVIDYPDVHMTKAPSRPGYNTMNLDRLPMYDPNDDICMQRMNPDGVTDQLVPDIQVGYTTKDQYLRNDQCLRNESYSYKRSSRASDTSSAYSGSDMMQSSLDDQDNADIDLSGLVESIVDSDEEEGYADSTESLPVRDAVRECLEKEPKERKEDDIVVLLDFMQHFRAFANMTLATRRELCAVMVFAVVEKAGTIVMNNGEILDSWSVILNGQVEITRPDGSCEILQMGDSFGTKPTVEKQCHYGTMHTLVDDCQFVCIAQEDYYQILHKGEENTQRHEEKGRVVMVTERREFDGGNRKGHIVIRGTPERLMQQLVEDHSVVDPTFVEDFLLTYRTFLPNAIELCTKLLQWFEVPALRAKVTRVVLLWVNNHFNDFETDNDMCEFLEAFEQLLERERMSGQLRLLNLACASKARSRTITLTRATREEILHFSVLGGQERGYGIFVSKVEKVSKAYDAGLKRGDQILEVNGHNFQCISHNRALEILRGTTHLSITVKSNLLEFKEMLHNQEKNAPQKRQEFSSHQKQRLSAPDLENALSPLKEKSSGKKDKSLMMTIAGSKPKIRKALKSLIPRNMSSNNMNNDTNLNHSDENLYVSRLSRKSSTSSSSSSNAGLSNHLSASNPDLLMAGNLNQDEPKEEFPEHVIKVYRADQSFKYLLIHKDTTAREVVMLSLREFGLTDPSSNFSLCEVTVESEGFIKQKRLADSFTNLPERLSLNGRYYLKNNMSTEPLVPDELMGDLIKEGQISLIQLNTTEVASQLTLEDFKVFKEIQDTEYIDDLFKIKSKFWTPNLNKFSELVNKEMFWVVTEICSEANLVKRMKIIKHFVKIARHCKDCKNFNTMFAIISGLNHNAVCRLHNTWEKLPNKYKKIYEDLQLLMDPSRNMSKYRNLINSEFVQPPMLPFFPVVKKDLTFIDLGNDSVVDGLINFEKLRMVAKEVRHICNMCSAKYDVSTMYLGTPSMYDSSWLSGMATMKRTKNRRGSAIPNARKMFEEAQMTRRVRSYLSNMPVNRDEDKLIELSHQCEPPAKKCDSTPSIASSSSNSSLTDDKRPVYTGPKFGAGTVENTRKLMALSDKVRPHDPKVPLPPVTSPNLSGRRPPQSPRHVKQNPVHLSSESSSVVSLSNIAYQHRKPSRTGSMGSTESTGSVNSNHGHPYETDSGHNSMTSSSNFDSNSSMCSVGSSSITPPSSRKSSHPNLPPYHHHHHHHNHPPQTDLDEEQVSAV</sequence>
<dbReference type="InterPro" id="IPR000159">
    <property type="entry name" value="RA_dom"/>
</dbReference>
<dbReference type="Gene3D" id="3.10.20.90">
    <property type="entry name" value="Phosphatidylinositol 3-kinase Catalytic Subunit, Chain A, domain 1"/>
    <property type="match status" value="1"/>
</dbReference>
<dbReference type="Pfam" id="PF00595">
    <property type="entry name" value="PDZ"/>
    <property type="match status" value="1"/>
</dbReference>
<keyword evidence="2 3" id="KW-0344">Guanine-nucleotide releasing factor</keyword>
<dbReference type="CDD" id="cd00155">
    <property type="entry name" value="RasGEF"/>
    <property type="match status" value="1"/>
</dbReference>
<feature type="compositionally biased region" description="Low complexity" evidence="4">
    <location>
        <begin position="221"/>
        <end position="238"/>
    </location>
</feature>
<evidence type="ECO:0008006" key="12">
    <source>
        <dbReference type="Google" id="ProtNLM"/>
    </source>
</evidence>
<dbReference type="SMART" id="SM00147">
    <property type="entry name" value="RasGEF"/>
    <property type="match status" value="1"/>
</dbReference>
<dbReference type="Proteomes" id="UP001634394">
    <property type="component" value="Unassembled WGS sequence"/>
</dbReference>
<feature type="region of interest" description="Disordered" evidence="4">
    <location>
        <begin position="646"/>
        <end position="695"/>
    </location>
</feature>
<dbReference type="PROSITE" id="PS50106">
    <property type="entry name" value="PDZ"/>
    <property type="match status" value="1"/>
</dbReference>
<dbReference type="InterPro" id="IPR018490">
    <property type="entry name" value="cNMP-bd_dom_sf"/>
</dbReference>
<dbReference type="Pfam" id="PF00788">
    <property type="entry name" value="RA"/>
    <property type="match status" value="1"/>
</dbReference>
<dbReference type="Gene3D" id="1.20.870.10">
    <property type="entry name" value="Son of sevenless (SoS) protein Chain: S domain 1"/>
    <property type="match status" value="1"/>
</dbReference>
<dbReference type="InterPro" id="IPR008937">
    <property type="entry name" value="Ras-like_GEF"/>
</dbReference>
<dbReference type="CDD" id="cd01785">
    <property type="entry name" value="RA_PDZ-GEF1"/>
    <property type="match status" value="1"/>
</dbReference>
<dbReference type="SMART" id="SM00229">
    <property type="entry name" value="RasGEFN"/>
    <property type="match status" value="1"/>
</dbReference>
<dbReference type="GO" id="GO:0005085">
    <property type="term" value="F:guanyl-nucleotide exchange factor activity"/>
    <property type="evidence" value="ECO:0007669"/>
    <property type="project" value="UniProtKB-KW"/>
</dbReference>
<keyword evidence="11" id="KW-1185">Reference proteome</keyword>
<gene>
    <name evidence="10" type="ORF">ACJMK2_034439</name>
</gene>
<evidence type="ECO:0000256" key="4">
    <source>
        <dbReference type="SAM" id="MobiDB-lite"/>
    </source>
</evidence>
<dbReference type="FunFam" id="1.20.870.10:FF:000001">
    <property type="entry name" value="rap guanine nucleotide exchange factor 2 isoform X2"/>
    <property type="match status" value="1"/>
</dbReference>
<feature type="compositionally biased region" description="Acidic residues" evidence="4">
    <location>
        <begin position="1352"/>
        <end position="1361"/>
    </location>
</feature>
<feature type="domain" description="Cyclic nucleotide-binding" evidence="6">
    <location>
        <begin position="305"/>
        <end position="418"/>
    </location>
</feature>
<evidence type="ECO:0000259" key="8">
    <source>
        <dbReference type="PROSITE" id="PS50200"/>
    </source>
</evidence>
<dbReference type="PROSITE" id="PS50212">
    <property type="entry name" value="RASGEF_NTER"/>
    <property type="match status" value="1"/>
</dbReference>
<dbReference type="Pfam" id="PF00617">
    <property type="entry name" value="RasGEF"/>
    <property type="match status" value="1"/>
</dbReference>
<dbReference type="Gene3D" id="2.60.120.10">
    <property type="entry name" value="Jelly Rolls"/>
    <property type="match status" value="2"/>
</dbReference>
<feature type="domain" description="N-terminal Ras-GEF" evidence="9">
    <location>
        <begin position="436"/>
        <end position="550"/>
    </location>
</feature>
<feature type="compositionally biased region" description="Low complexity" evidence="4">
    <location>
        <begin position="1272"/>
        <end position="1284"/>
    </location>
</feature>
<dbReference type="CDD" id="cd06755">
    <property type="entry name" value="PDZ_RapGEF2_RapGEF6-like"/>
    <property type="match status" value="1"/>
</dbReference>
<feature type="compositionally biased region" description="Low complexity" evidence="4">
    <location>
        <begin position="1300"/>
        <end position="1328"/>
    </location>
</feature>
<dbReference type="InterPro" id="IPR001895">
    <property type="entry name" value="RASGEF_cat_dom"/>
</dbReference>
<dbReference type="PANTHER" id="PTHR23113">
    <property type="entry name" value="GUANINE NUCLEOTIDE EXCHANGE FACTOR"/>
    <property type="match status" value="1"/>
</dbReference>
<proteinExistence type="inferred from homology"/>
<feature type="region of interest" description="Disordered" evidence="4">
    <location>
        <begin position="734"/>
        <end position="768"/>
    </location>
</feature>
<reference evidence="10 11" key="1">
    <citation type="submission" date="2024-11" db="EMBL/GenBank/DDBJ databases">
        <title>Chromosome-level genome assembly of the freshwater bivalve Anodonta woodiana.</title>
        <authorList>
            <person name="Chen X."/>
        </authorList>
    </citation>
    <scope>NUCLEOTIDE SEQUENCE [LARGE SCALE GENOMIC DNA]</scope>
    <source>
        <strain evidence="10">MN2024</strain>
        <tissue evidence="10">Gills</tissue>
    </source>
</reference>
<comment type="caution">
    <text evidence="10">The sequence shown here is derived from an EMBL/GenBank/DDBJ whole genome shotgun (WGS) entry which is preliminary data.</text>
</comment>
<feature type="domain" description="Ras-GEF" evidence="5">
    <location>
        <begin position="889"/>
        <end position="1116"/>
    </location>
</feature>
<dbReference type="InterPro" id="IPR001478">
    <property type="entry name" value="PDZ"/>
</dbReference>
<dbReference type="InterPro" id="IPR029071">
    <property type="entry name" value="Ubiquitin-like_domsf"/>
</dbReference>
<feature type="region of interest" description="Disordered" evidence="4">
    <location>
        <begin position="1163"/>
        <end position="1361"/>
    </location>
</feature>
<evidence type="ECO:0000259" key="9">
    <source>
        <dbReference type="PROSITE" id="PS50212"/>
    </source>
</evidence>
<dbReference type="PANTHER" id="PTHR23113:SF249">
    <property type="entry name" value="RAP GUANINE NUCLEOTIDE EXCHANGE FACTOR 6"/>
    <property type="match status" value="1"/>
</dbReference>
<dbReference type="Pfam" id="PF00027">
    <property type="entry name" value="cNMP_binding"/>
    <property type="match status" value="1"/>
</dbReference>
<evidence type="ECO:0000256" key="1">
    <source>
        <dbReference type="ARBA" id="ARBA00010829"/>
    </source>
</evidence>
<dbReference type="Pfam" id="PF00618">
    <property type="entry name" value="RasGEF_N"/>
    <property type="match status" value="1"/>
</dbReference>
<dbReference type="Gene3D" id="1.10.840.10">
    <property type="entry name" value="Ras guanine-nucleotide exchange factors catalytic domain"/>
    <property type="match status" value="1"/>
</dbReference>
<dbReference type="SUPFAM" id="SSF54236">
    <property type="entry name" value="Ubiquitin-like"/>
    <property type="match status" value="1"/>
</dbReference>
<dbReference type="InterPro" id="IPR036964">
    <property type="entry name" value="RASGEF_cat_dom_sf"/>
</dbReference>